<dbReference type="RefSeq" id="WP_108962189.1">
    <property type="nucleotide sequence ID" value="NZ_QEFB01000001.1"/>
</dbReference>
<dbReference type="PANTHER" id="PTHR43877:SF2">
    <property type="entry name" value="AMINOALKYLPHOSPHONATE N-ACETYLTRANSFERASE-RELATED"/>
    <property type="match status" value="1"/>
</dbReference>
<dbReference type="InterPro" id="IPR050832">
    <property type="entry name" value="Bact_Acetyltransf"/>
</dbReference>
<dbReference type="Gene3D" id="3.40.630.30">
    <property type="match status" value="1"/>
</dbReference>
<keyword evidence="1 4" id="KW-0808">Transferase</keyword>
<keyword evidence="5" id="KW-1185">Reference proteome</keyword>
<dbReference type="AlphaFoldDB" id="A0A2U1THU2"/>
<proteinExistence type="predicted"/>
<accession>A0A2U1THU2</accession>
<dbReference type="PROSITE" id="PS51186">
    <property type="entry name" value="GNAT"/>
    <property type="match status" value="1"/>
</dbReference>
<dbReference type="EMBL" id="QEFB01000001">
    <property type="protein sequence ID" value="PWC08448.1"/>
    <property type="molecule type" value="Genomic_DNA"/>
</dbReference>
<dbReference type="SUPFAM" id="SSF55729">
    <property type="entry name" value="Acyl-CoA N-acyltransferases (Nat)"/>
    <property type="match status" value="1"/>
</dbReference>
<dbReference type="PANTHER" id="PTHR43877">
    <property type="entry name" value="AMINOALKYLPHOSPHONATE N-ACETYLTRANSFERASE-RELATED-RELATED"/>
    <property type="match status" value="1"/>
</dbReference>
<name>A0A2U1THU2_9MICO</name>
<protein>
    <submittedName>
        <fullName evidence="4">GNAT family N-acetyltransferase</fullName>
    </submittedName>
</protein>
<gene>
    <name evidence="4" type="ORF">DF223_03740</name>
</gene>
<sequence>MLAKLSLPATLDTALPVTLRRATRHDLGALMTLLADDPISAGRGDRAEDADAAAYAGALGELIDDSSNEIIVAVDPDDTVIATMQLTRVPGMARRGATRLLVEAVRVGSESRSSGVGGAMMRWVTVTAAHALGAGLVQLTSDNARTDAHRFYERLGFVGSHRGFKYQVD</sequence>
<evidence type="ECO:0000313" key="4">
    <source>
        <dbReference type="EMBL" id="PWC08448.1"/>
    </source>
</evidence>
<comment type="caution">
    <text evidence="4">The sequence shown here is derived from an EMBL/GenBank/DDBJ whole genome shotgun (WGS) entry which is preliminary data.</text>
</comment>
<dbReference type="GO" id="GO:0016747">
    <property type="term" value="F:acyltransferase activity, transferring groups other than amino-acyl groups"/>
    <property type="evidence" value="ECO:0007669"/>
    <property type="project" value="InterPro"/>
</dbReference>
<organism evidence="4 5">
    <name type="scientific">Mycetocola zhujimingii</name>
    <dbReference type="NCBI Taxonomy" id="2079792"/>
    <lineage>
        <taxon>Bacteria</taxon>
        <taxon>Bacillati</taxon>
        <taxon>Actinomycetota</taxon>
        <taxon>Actinomycetes</taxon>
        <taxon>Micrococcales</taxon>
        <taxon>Microbacteriaceae</taxon>
        <taxon>Mycetocola</taxon>
    </lineage>
</organism>
<evidence type="ECO:0000313" key="5">
    <source>
        <dbReference type="Proteomes" id="UP000244962"/>
    </source>
</evidence>
<evidence type="ECO:0000256" key="1">
    <source>
        <dbReference type="ARBA" id="ARBA00022679"/>
    </source>
</evidence>
<dbReference type="InterPro" id="IPR016181">
    <property type="entry name" value="Acyl_CoA_acyltransferase"/>
</dbReference>
<reference evidence="5" key="1">
    <citation type="submission" date="2018-04" db="EMBL/GenBank/DDBJ databases">
        <authorList>
            <person name="Liu S."/>
            <person name="Wang Z."/>
            <person name="Li J."/>
        </authorList>
    </citation>
    <scope>NUCLEOTIDE SEQUENCE [LARGE SCALE GENOMIC DNA]</scope>
    <source>
        <strain evidence="5">622</strain>
    </source>
</reference>
<dbReference type="Pfam" id="PF00583">
    <property type="entry name" value="Acetyltransf_1"/>
    <property type="match status" value="1"/>
</dbReference>
<feature type="domain" description="N-acetyltransferase" evidence="3">
    <location>
        <begin position="17"/>
        <end position="169"/>
    </location>
</feature>
<dbReference type="Proteomes" id="UP000244962">
    <property type="component" value="Unassembled WGS sequence"/>
</dbReference>
<evidence type="ECO:0000256" key="2">
    <source>
        <dbReference type="ARBA" id="ARBA00023315"/>
    </source>
</evidence>
<keyword evidence="2" id="KW-0012">Acyltransferase</keyword>
<dbReference type="InterPro" id="IPR000182">
    <property type="entry name" value="GNAT_dom"/>
</dbReference>
<evidence type="ECO:0000259" key="3">
    <source>
        <dbReference type="PROSITE" id="PS51186"/>
    </source>
</evidence>